<reference evidence="1" key="1">
    <citation type="submission" date="2021-01" db="EMBL/GenBank/DDBJ databases">
        <authorList>
            <person name="Corre E."/>
            <person name="Pelletier E."/>
            <person name="Niang G."/>
            <person name="Scheremetjew M."/>
            <person name="Finn R."/>
            <person name="Kale V."/>
            <person name="Holt S."/>
            <person name="Cochrane G."/>
            <person name="Meng A."/>
            <person name="Brown T."/>
            <person name="Cohen L."/>
        </authorList>
    </citation>
    <scope>NUCLEOTIDE SEQUENCE</scope>
    <source>
        <strain evidence="1">CCMP2084</strain>
    </source>
</reference>
<proteinExistence type="predicted"/>
<accession>A0A7S2XWX7</accession>
<protein>
    <submittedName>
        <fullName evidence="1">Uncharacterized protein</fullName>
    </submittedName>
</protein>
<evidence type="ECO:0000313" key="1">
    <source>
        <dbReference type="EMBL" id="CAD9827404.1"/>
    </source>
</evidence>
<sequence>METLAAPYLAEVLKQQIVGELEAKVKRLESQKYRVTLTGERGTPVMASGRLDQGKPQDDLMNRVSLQPNQATGPIKLRHLIGRGGFFEPEFELHFGPLRIPYLTGSDPCLNYYRWEDGVGAFKLATGVDITMDMTVEQFDYLAQISTDEEHVWQESDVDILDLIVRFNYVEYDPNTFNMEDA</sequence>
<name>A0A7S2XWX7_9STRA</name>
<dbReference type="AlphaFoldDB" id="A0A7S2XWX7"/>
<organism evidence="1">
    <name type="scientific">Attheya septentrionalis</name>
    <dbReference type="NCBI Taxonomy" id="420275"/>
    <lineage>
        <taxon>Eukaryota</taxon>
        <taxon>Sar</taxon>
        <taxon>Stramenopiles</taxon>
        <taxon>Ochrophyta</taxon>
        <taxon>Bacillariophyta</taxon>
        <taxon>Coscinodiscophyceae</taxon>
        <taxon>Chaetocerotophycidae</taxon>
        <taxon>Chaetocerotales</taxon>
        <taxon>Attheyaceae</taxon>
        <taxon>Attheya</taxon>
    </lineage>
</organism>
<dbReference type="EMBL" id="HBHQ01028370">
    <property type="protein sequence ID" value="CAD9827404.1"/>
    <property type="molecule type" value="Transcribed_RNA"/>
</dbReference>
<gene>
    <name evidence="1" type="ORF">ASEP1449_LOCUS19238</name>
</gene>